<accession>A0A0N0CUU5</accession>
<dbReference type="Proteomes" id="UP000037977">
    <property type="component" value="Unassembled WGS sequence"/>
</dbReference>
<feature type="domain" description="PAC" evidence="2">
    <location>
        <begin position="93"/>
        <end position="145"/>
    </location>
</feature>
<dbReference type="SMART" id="SM00267">
    <property type="entry name" value="GGDEF"/>
    <property type="match status" value="1"/>
</dbReference>
<dbReference type="SUPFAM" id="SSF55785">
    <property type="entry name" value="PYP-like sensor domain (PAS domain)"/>
    <property type="match status" value="1"/>
</dbReference>
<protein>
    <submittedName>
        <fullName evidence="5">Diguanylate cyclase</fullName>
    </submittedName>
</protein>
<dbReference type="Pfam" id="PF13426">
    <property type="entry name" value="PAS_9"/>
    <property type="match status" value="1"/>
</dbReference>
<evidence type="ECO:0000313" key="5">
    <source>
        <dbReference type="EMBL" id="KOY80825.1"/>
    </source>
</evidence>
<keyword evidence="6" id="KW-1185">Reference proteome</keyword>
<dbReference type="PROSITE" id="PS50112">
    <property type="entry name" value="PAS"/>
    <property type="match status" value="1"/>
</dbReference>
<dbReference type="PATRIC" id="fig|33935.3.peg.2108"/>
<dbReference type="NCBIfam" id="TIGR00229">
    <property type="entry name" value="sensory_box"/>
    <property type="match status" value="1"/>
</dbReference>
<evidence type="ECO:0000259" key="3">
    <source>
        <dbReference type="PROSITE" id="PS50883"/>
    </source>
</evidence>
<dbReference type="NCBIfam" id="TIGR00254">
    <property type="entry name" value="GGDEF"/>
    <property type="match status" value="1"/>
</dbReference>
<dbReference type="InterPro" id="IPR035919">
    <property type="entry name" value="EAL_sf"/>
</dbReference>
<gene>
    <name evidence="5" type="ORF">ADM90_16730</name>
</gene>
<name>A0A0N0CUU5_9BACI</name>
<dbReference type="OrthoDB" id="9759607at2"/>
<dbReference type="AlphaFoldDB" id="A0A0N0CUU5"/>
<dbReference type="InterPro" id="IPR001610">
    <property type="entry name" value="PAC"/>
</dbReference>
<reference evidence="5 6" key="1">
    <citation type="submission" date="2015-07" db="EMBL/GenBank/DDBJ databases">
        <title>Genome sequencing project for genomic taxonomy and phylogenomics of Bacillus-like bacteria.</title>
        <authorList>
            <person name="Liu B."/>
            <person name="Wang J."/>
            <person name="Zhu Y."/>
            <person name="Liu G."/>
            <person name="Chen Q."/>
            <person name="Chen Z."/>
            <person name="Che J."/>
            <person name="Ge C."/>
            <person name="Shi H."/>
            <person name="Pan Z."/>
            <person name="Liu X."/>
        </authorList>
    </citation>
    <scope>NUCLEOTIDE SEQUENCE [LARGE SCALE GENOMIC DNA]</scope>
    <source>
        <strain evidence="5 6">DSM 54</strain>
    </source>
</reference>
<dbReference type="InterPro" id="IPR000014">
    <property type="entry name" value="PAS"/>
</dbReference>
<dbReference type="PANTHER" id="PTHR44757">
    <property type="entry name" value="DIGUANYLATE CYCLASE DGCP"/>
    <property type="match status" value="1"/>
</dbReference>
<proteinExistence type="predicted"/>
<dbReference type="PROSITE" id="PS50887">
    <property type="entry name" value="GGDEF"/>
    <property type="match status" value="1"/>
</dbReference>
<dbReference type="RefSeq" id="WP_053996067.1">
    <property type="nucleotide sequence ID" value="NZ_CP065643.1"/>
</dbReference>
<dbReference type="InterPro" id="IPR052155">
    <property type="entry name" value="Biofilm_reg_signaling"/>
</dbReference>
<dbReference type="Pfam" id="PF00563">
    <property type="entry name" value="EAL"/>
    <property type="match status" value="1"/>
</dbReference>
<dbReference type="STRING" id="33935.ADM90_16730"/>
<dbReference type="InterPro" id="IPR029787">
    <property type="entry name" value="Nucleotide_cyclase"/>
</dbReference>
<feature type="domain" description="PAS" evidence="1">
    <location>
        <begin position="20"/>
        <end position="66"/>
    </location>
</feature>
<feature type="domain" description="EAL" evidence="3">
    <location>
        <begin position="321"/>
        <end position="574"/>
    </location>
</feature>
<dbReference type="CDD" id="cd00130">
    <property type="entry name" value="PAS"/>
    <property type="match status" value="1"/>
</dbReference>
<evidence type="ECO:0000259" key="4">
    <source>
        <dbReference type="PROSITE" id="PS50887"/>
    </source>
</evidence>
<evidence type="ECO:0000259" key="2">
    <source>
        <dbReference type="PROSITE" id="PS50113"/>
    </source>
</evidence>
<sequence>MSGVNNWVSKDDLNLISKYPTALIFKIFENVSEGIMITDENKKIIMVNPAFEFVTGYTRDDVAGKTPAVLQSGVHEVPFYLKMWEQIRQEGIWQGEIWNRRKTGDVYPEWLTIVRVNDDKGEITNYCGIFTDLSERKIVENELEKRLLTDSLTDVSNRFAYIERMDNLLESTATVSHSVQHAVYFLDLDRFKQINDTLGHAVGDFLLTEVAKRLKKLLKNKDIIARYGGDEFVLTLTNVKNVKEAAKFAEQIIHTIEQPIKVNDQEIFISTSVGISIYPTDGKKTEELINRADKAMSYSKNNGVNGYSFYFDELHTDAQRVLLLDTELRKAIESREFELYFQPKVTMEDEQIQGLEALVRWRNDKLGFVSPGEFIPYAEETGLIIPLSEAIIEKACEAVIQMQQSGWKIPVAINISSIHFKQQNFLESVQAILERYNMPASNFEIEVTERTVMNSANETVSKLVRLKQLGFKISIDDFGTGYSSLSYLVRFPLDCLKIDRSFIQHICSLAEKQAVVDAIIQMAHRLKMKVVAEGVEQAQQVDILRKMKCDIIQGYYYSKPLPLNELMEFMEYWEIEHQGRK</sequence>
<dbReference type="SMART" id="SM00091">
    <property type="entry name" value="PAS"/>
    <property type="match status" value="1"/>
</dbReference>
<dbReference type="Gene3D" id="3.30.450.20">
    <property type="entry name" value="PAS domain"/>
    <property type="match status" value="1"/>
</dbReference>
<dbReference type="EMBL" id="LGCI01000010">
    <property type="protein sequence ID" value="KOY80825.1"/>
    <property type="molecule type" value="Genomic_DNA"/>
</dbReference>
<evidence type="ECO:0000259" key="1">
    <source>
        <dbReference type="PROSITE" id="PS50112"/>
    </source>
</evidence>
<dbReference type="CDD" id="cd01948">
    <property type="entry name" value="EAL"/>
    <property type="match status" value="1"/>
</dbReference>
<dbReference type="Gene3D" id="3.20.20.450">
    <property type="entry name" value="EAL domain"/>
    <property type="match status" value="1"/>
</dbReference>
<organism evidence="5 6">
    <name type="scientific">Lysinibacillus macroides</name>
    <dbReference type="NCBI Taxonomy" id="33935"/>
    <lineage>
        <taxon>Bacteria</taxon>
        <taxon>Bacillati</taxon>
        <taxon>Bacillota</taxon>
        <taxon>Bacilli</taxon>
        <taxon>Bacillales</taxon>
        <taxon>Bacillaceae</taxon>
        <taxon>Lysinibacillus</taxon>
    </lineage>
</organism>
<comment type="caution">
    <text evidence="5">The sequence shown here is derived from an EMBL/GenBank/DDBJ whole genome shotgun (WGS) entry which is preliminary data.</text>
</comment>
<feature type="domain" description="GGDEF" evidence="4">
    <location>
        <begin position="179"/>
        <end position="312"/>
    </location>
</feature>
<dbReference type="SUPFAM" id="SSF55073">
    <property type="entry name" value="Nucleotide cyclase"/>
    <property type="match status" value="1"/>
</dbReference>
<dbReference type="SMART" id="SM00086">
    <property type="entry name" value="PAC"/>
    <property type="match status" value="1"/>
</dbReference>
<dbReference type="SMART" id="SM00052">
    <property type="entry name" value="EAL"/>
    <property type="match status" value="1"/>
</dbReference>
<dbReference type="Pfam" id="PF00990">
    <property type="entry name" value="GGDEF"/>
    <property type="match status" value="1"/>
</dbReference>
<dbReference type="CDD" id="cd01949">
    <property type="entry name" value="GGDEF"/>
    <property type="match status" value="1"/>
</dbReference>
<dbReference type="PROSITE" id="PS50883">
    <property type="entry name" value="EAL"/>
    <property type="match status" value="1"/>
</dbReference>
<dbReference type="FunFam" id="3.20.20.450:FF:000001">
    <property type="entry name" value="Cyclic di-GMP phosphodiesterase yahA"/>
    <property type="match status" value="1"/>
</dbReference>
<dbReference type="InterPro" id="IPR001633">
    <property type="entry name" value="EAL_dom"/>
</dbReference>
<evidence type="ECO:0000313" key="6">
    <source>
        <dbReference type="Proteomes" id="UP000037977"/>
    </source>
</evidence>
<dbReference type="InterPro" id="IPR035965">
    <property type="entry name" value="PAS-like_dom_sf"/>
</dbReference>
<dbReference type="InterPro" id="IPR043128">
    <property type="entry name" value="Rev_trsase/Diguanyl_cyclase"/>
</dbReference>
<dbReference type="PANTHER" id="PTHR44757:SF2">
    <property type="entry name" value="BIOFILM ARCHITECTURE MAINTENANCE PROTEIN MBAA"/>
    <property type="match status" value="1"/>
</dbReference>
<dbReference type="Gene3D" id="3.30.70.270">
    <property type="match status" value="1"/>
</dbReference>
<dbReference type="InterPro" id="IPR000160">
    <property type="entry name" value="GGDEF_dom"/>
</dbReference>
<dbReference type="InterPro" id="IPR000700">
    <property type="entry name" value="PAS-assoc_C"/>
</dbReference>
<dbReference type="SUPFAM" id="SSF141868">
    <property type="entry name" value="EAL domain-like"/>
    <property type="match status" value="1"/>
</dbReference>
<dbReference type="PROSITE" id="PS50113">
    <property type="entry name" value="PAC"/>
    <property type="match status" value="1"/>
</dbReference>